<keyword evidence="2" id="KW-1133">Transmembrane helix</keyword>
<gene>
    <name evidence="3" type="ORF">QBC42DRAFT_284566</name>
</gene>
<keyword evidence="2" id="KW-0472">Membrane</keyword>
<evidence type="ECO:0000313" key="3">
    <source>
        <dbReference type="EMBL" id="KAK4464365.1"/>
    </source>
</evidence>
<feature type="compositionally biased region" description="Polar residues" evidence="1">
    <location>
        <begin position="342"/>
        <end position="355"/>
    </location>
</feature>
<feature type="region of interest" description="Disordered" evidence="1">
    <location>
        <begin position="336"/>
        <end position="357"/>
    </location>
</feature>
<evidence type="ECO:0000313" key="4">
    <source>
        <dbReference type="Proteomes" id="UP001321749"/>
    </source>
</evidence>
<comment type="caution">
    <text evidence="3">The sequence shown here is derived from an EMBL/GenBank/DDBJ whole genome shotgun (WGS) entry which is preliminary data.</text>
</comment>
<dbReference type="AlphaFoldDB" id="A0AAV9HTY5"/>
<organism evidence="3 4">
    <name type="scientific">Cladorrhinum samala</name>
    <dbReference type="NCBI Taxonomy" id="585594"/>
    <lineage>
        <taxon>Eukaryota</taxon>
        <taxon>Fungi</taxon>
        <taxon>Dikarya</taxon>
        <taxon>Ascomycota</taxon>
        <taxon>Pezizomycotina</taxon>
        <taxon>Sordariomycetes</taxon>
        <taxon>Sordariomycetidae</taxon>
        <taxon>Sordariales</taxon>
        <taxon>Podosporaceae</taxon>
        <taxon>Cladorrhinum</taxon>
    </lineage>
</organism>
<reference evidence="3" key="2">
    <citation type="submission" date="2023-06" db="EMBL/GenBank/DDBJ databases">
        <authorList>
            <consortium name="Lawrence Berkeley National Laboratory"/>
            <person name="Mondo S.J."/>
            <person name="Hensen N."/>
            <person name="Bonometti L."/>
            <person name="Westerberg I."/>
            <person name="Brannstrom I.O."/>
            <person name="Guillou S."/>
            <person name="Cros-Aarteil S."/>
            <person name="Calhoun S."/>
            <person name="Haridas S."/>
            <person name="Kuo A."/>
            <person name="Pangilinan J."/>
            <person name="Riley R."/>
            <person name="Labutti K."/>
            <person name="Andreopoulos B."/>
            <person name="Lipzen A."/>
            <person name="Chen C."/>
            <person name="Yanf M."/>
            <person name="Daum C."/>
            <person name="Ng V."/>
            <person name="Clum A."/>
            <person name="Steindorff A."/>
            <person name="Ohm R."/>
            <person name="Martin F."/>
            <person name="Silar P."/>
            <person name="Natvig D."/>
            <person name="Lalanne C."/>
            <person name="Gautier V."/>
            <person name="Ament-Velasquez S.L."/>
            <person name="Kruys A."/>
            <person name="Hutchinson M.I."/>
            <person name="Powell A.J."/>
            <person name="Barry K."/>
            <person name="Miller A.N."/>
            <person name="Grigoriev I.V."/>
            <person name="Debuchy R."/>
            <person name="Gladieux P."/>
            <person name="Thoren M.H."/>
            <person name="Johannesson H."/>
        </authorList>
    </citation>
    <scope>NUCLEOTIDE SEQUENCE</scope>
    <source>
        <strain evidence="3">PSN324</strain>
    </source>
</reference>
<accession>A0AAV9HTY5</accession>
<sequence>MAIALSPLACPRQGIRCFRHGASADQRELFLQLTPHKSLRSRDVLLDESSGRSFGMAPKLSLVALLLVSLSLFSTAARGDGARQCYFTNGKVATGYSPCDPDAEQSPCCNAAAGHSCLQNTLCQGPNQELSRGACTDETWKSGGACKRYCFGVFDAEASIVRCSNDGSNETGANYCCVDTIAAGSQWYWFGPENLAPVASFNAESNRYSALTTAKPHSTAAPGATVTVVNGTPQGTVTGTVTVSISVAADGTATTETPASGGSVKADKGSGLPAGAWAGIGIGALVMAVLVSVVGYMLWKRHQGKKVAAELNGGGIEGAGGKGFKRFDSSELKWPPGFNELPTDSGTSEMDSNSVQRRELPTDIQAAEMDAKGLDRGELPTGWEAPEMDGSEKKELPLGEPEYHAKAEEVYSGLPTNCVELPAERYH</sequence>
<proteinExistence type="predicted"/>
<feature type="region of interest" description="Disordered" evidence="1">
    <location>
        <begin position="375"/>
        <end position="395"/>
    </location>
</feature>
<evidence type="ECO:0008006" key="5">
    <source>
        <dbReference type="Google" id="ProtNLM"/>
    </source>
</evidence>
<feature type="transmembrane region" description="Helical" evidence="2">
    <location>
        <begin position="276"/>
        <end position="299"/>
    </location>
</feature>
<dbReference type="EMBL" id="MU864949">
    <property type="protein sequence ID" value="KAK4464365.1"/>
    <property type="molecule type" value="Genomic_DNA"/>
</dbReference>
<name>A0AAV9HTY5_9PEZI</name>
<keyword evidence="4" id="KW-1185">Reference proteome</keyword>
<protein>
    <recommendedName>
        <fullName evidence="5">Mid2 domain-containing protein</fullName>
    </recommendedName>
</protein>
<dbReference type="Proteomes" id="UP001321749">
    <property type="component" value="Unassembled WGS sequence"/>
</dbReference>
<evidence type="ECO:0000256" key="1">
    <source>
        <dbReference type="SAM" id="MobiDB-lite"/>
    </source>
</evidence>
<evidence type="ECO:0000256" key="2">
    <source>
        <dbReference type="SAM" id="Phobius"/>
    </source>
</evidence>
<keyword evidence="2" id="KW-0812">Transmembrane</keyword>
<reference evidence="3" key="1">
    <citation type="journal article" date="2023" name="Mol. Phylogenet. Evol.">
        <title>Genome-scale phylogeny and comparative genomics of the fungal order Sordariales.</title>
        <authorList>
            <person name="Hensen N."/>
            <person name="Bonometti L."/>
            <person name="Westerberg I."/>
            <person name="Brannstrom I.O."/>
            <person name="Guillou S."/>
            <person name="Cros-Aarteil S."/>
            <person name="Calhoun S."/>
            <person name="Haridas S."/>
            <person name="Kuo A."/>
            <person name="Mondo S."/>
            <person name="Pangilinan J."/>
            <person name="Riley R."/>
            <person name="LaButti K."/>
            <person name="Andreopoulos B."/>
            <person name="Lipzen A."/>
            <person name="Chen C."/>
            <person name="Yan M."/>
            <person name="Daum C."/>
            <person name="Ng V."/>
            <person name="Clum A."/>
            <person name="Steindorff A."/>
            <person name="Ohm R.A."/>
            <person name="Martin F."/>
            <person name="Silar P."/>
            <person name="Natvig D.O."/>
            <person name="Lalanne C."/>
            <person name="Gautier V."/>
            <person name="Ament-Velasquez S.L."/>
            <person name="Kruys A."/>
            <person name="Hutchinson M.I."/>
            <person name="Powell A.J."/>
            <person name="Barry K."/>
            <person name="Miller A.N."/>
            <person name="Grigoriev I.V."/>
            <person name="Debuchy R."/>
            <person name="Gladieux P."/>
            <person name="Hiltunen Thoren M."/>
            <person name="Johannesson H."/>
        </authorList>
    </citation>
    <scope>NUCLEOTIDE SEQUENCE</scope>
    <source>
        <strain evidence="3">PSN324</strain>
    </source>
</reference>